<comment type="caution">
    <text evidence="1">The sequence shown here is derived from an EMBL/GenBank/DDBJ whole genome shotgun (WGS) entry which is preliminary data.</text>
</comment>
<reference evidence="1 2" key="1">
    <citation type="submission" date="2024-10" db="EMBL/GenBank/DDBJ databases">
        <title>The Natural Products Discovery Center: Release of the First 8490 Sequenced Strains for Exploring Actinobacteria Biosynthetic Diversity.</title>
        <authorList>
            <person name="Kalkreuter E."/>
            <person name="Kautsar S.A."/>
            <person name="Yang D."/>
            <person name="Bader C.D."/>
            <person name="Teijaro C.N."/>
            <person name="Fluegel L."/>
            <person name="Davis C.M."/>
            <person name="Simpson J.R."/>
            <person name="Lauterbach L."/>
            <person name="Steele A.D."/>
            <person name="Gui C."/>
            <person name="Meng S."/>
            <person name="Li G."/>
            <person name="Viehrig K."/>
            <person name="Ye F."/>
            <person name="Su P."/>
            <person name="Kiefer A.F."/>
            <person name="Nichols A."/>
            <person name="Cepeda A.J."/>
            <person name="Yan W."/>
            <person name="Fan B."/>
            <person name="Jiang Y."/>
            <person name="Adhikari A."/>
            <person name="Zheng C.-J."/>
            <person name="Schuster L."/>
            <person name="Cowan T.M."/>
            <person name="Smanski M.J."/>
            <person name="Chevrette M.G."/>
            <person name="De Carvalho L.P.S."/>
            <person name="Shen B."/>
        </authorList>
    </citation>
    <scope>NUCLEOTIDE SEQUENCE [LARGE SCALE GENOMIC DNA]</scope>
    <source>
        <strain evidence="1 2">NPDC003029</strain>
    </source>
</reference>
<organism evidence="1 2">
    <name type="scientific">Streptomyces flavidovirens</name>
    <dbReference type="NCBI Taxonomy" id="67298"/>
    <lineage>
        <taxon>Bacteria</taxon>
        <taxon>Bacillati</taxon>
        <taxon>Actinomycetota</taxon>
        <taxon>Actinomycetes</taxon>
        <taxon>Kitasatosporales</taxon>
        <taxon>Streptomycetaceae</taxon>
        <taxon>Streptomyces</taxon>
    </lineage>
</organism>
<evidence type="ECO:0000313" key="1">
    <source>
        <dbReference type="EMBL" id="MFF3341493.1"/>
    </source>
</evidence>
<proteinExistence type="predicted"/>
<evidence type="ECO:0000313" key="2">
    <source>
        <dbReference type="Proteomes" id="UP001601976"/>
    </source>
</evidence>
<sequence length="83" mass="9136">MADTARVTITLPAKQVEALKQITDNVSGYVADAVARQLRREFVAQELARYQEEYGAFTEEELAQAEAEIFGTSKPNDTEAKAA</sequence>
<gene>
    <name evidence="1" type="ORF">ACFYWW_22670</name>
</gene>
<evidence type="ECO:0008006" key="3">
    <source>
        <dbReference type="Google" id="ProtNLM"/>
    </source>
</evidence>
<dbReference type="EMBL" id="JBIAPK010000007">
    <property type="protein sequence ID" value="MFF3341493.1"/>
    <property type="molecule type" value="Genomic_DNA"/>
</dbReference>
<accession>A0ABW6RKQ4</accession>
<protein>
    <recommendedName>
        <fullName evidence="3">Type II toxin-antitoxin system CcdA family antitoxin</fullName>
    </recommendedName>
</protein>
<keyword evidence="2" id="KW-1185">Reference proteome</keyword>
<dbReference type="Proteomes" id="UP001601976">
    <property type="component" value="Unassembled WGS sequence"/>
</dbReference>
<name>A0ABW6RKQ4_9ACTN</name>
<dbReference type="RefSeq" id="WP_355721374.1">
    <property type="nucleotide sequence ID" value="NZ_JBEXNP010000010.1"/>
</dbReference>